<feature type="region of interest" description="Disordered" evidence="1">
    <location>
        <begin position="336"/>
        <end position="368"/>
    </location>
</feature>
<proteinExistence type="predicted"/>
<feature type="compositionally biased region" description="Acidic residues" evidence="1">
    <location>
        <begin position="358"/>
        <end position="368"/>
    </location>
</feature>
<evidence type="ECO:0000313" key="3">
    <source>
        <dbReference type="Proteomes" id="UP000062255"/>
    </source>
</evidence>
<dbReference type="EMBL" id="CP012150">
    <property type="protein sequence ID" value="AKS32292.1"/>
    <property type="molecule type" value="Genomic_DNA"/>
</dbReference>
<name>A0A0K0X4J2_MYCGD</name>
<sequence length="368" mass="36018">MGIMPDSSPFGSQTVIGPGWPNVDEEQLTAAAASYEKLATTISGSIVPQQTNQLMKLTEVWQGAGSVAASGEATTMIAGHEANAAQAQAIAAALTQMAAAVVKTKMAVNAAAQEVQHEVEALQALPFGNKQELIESRIKMGLSQNIATVTAGTTELASGLGTVANVPQVTTPPTAQAQQAVQKGADQGAQMAMQMAGQLPQMLGQIPQMLGQVPQQLSQPLQQLTQPLQQLTSMLGSVGKGGTGAGPSPFSAFSNHPLAGGSGPSTGAGLVKAAGTPGGGGGVGAQTPVLSKLVGSTAPVSVDPGAAAGGAVVGGVAPVAAGATGGMGGPAGMMGAPRGGGGGGTAASLAVPAPLEHEIDEGDDDDDW</sequence>
<dbReference type="KEGG" id="mgo:AFA91_10845"/>
<accession>A0A0K0X4J2</accession>
<dbReference type="RefSeq" id="WP_049744716.1">
    <property type="nucleotide sequence ID" value="NZ_CP012150.1"/>
</dbReference>
<dbReference type="Proteomes" id="UP000062255">
    <property type="component" value="Chromosome"/>
</dbReference>
<protein>
    <recommendedName>
        <fullName evidence="4">PPE family protein</fullName>
    </recommendedName>
</protein>
<gene>
    <name evidence="2" type="ORF">AFA91_10845</name>
</gene>
<dbReference type="AlphaFoldDB" id="A0A0K0X4J2"/>
<evidence type="ECO:0008006" key="4">
    <source>
        <dbReference type="Google" id="ProtNLM"/>
    </source>
</evidence>
<dbReference type="STRING" id="134601.AFA91_10845"/>
<organism evidence="2 3">
    <name type="scientific">Mycolicibacterium goodii</name>
    <name type="common">Mycobacterium goodii</name>
    <dbReference type="NCBI Taxonomy" id="134601"/>
    <lineage>
        <taxon>Bacteria</taxon>
        <taxon>Bacillati</taxon>
        <taxon>Actinomycetota</taxon>
        <taxon>Actinomycetes</taxon>
        <taxon>Mycobacteriales</taxon>
        <taxon>Mycobacteriaceae</taxon>
        <taxon>Mycolicibacterium</taxon>
    </lineage>
</organism>
<feature type="compositionally biased region" description="Gly residues" evidence="1">
    <location>
        <begin position="336"/>
        <end position="345"/>
    </location>
</feature>
<feature type="region of interest" description="Disordered" evidence="1">
    <location>
        <begin position="240"/>
        <end position="261"/>
    </location>
</feature>
<evidence type="ECO:0000256" key="1">
    <source>
        <dbReference type="SAM" id="MobiDB-lite"/>
    </source>
</evidence>
<reference evidence="2 3" key="1">
    <citation type="submission" date="2015-07" db="EMBL/GenBank/DDBJ databases">
        <title>Complete genome sequence of Mycobacterium goodii X7B, a facultative thermophilic biodesulfurizing bacterium.</title>
        <authorList>
            <person name="Yu B."/>
            <person name="Li F."/>
            <person name="Xu P."/>
        </authorList>
    </citation>
    <scope>NUCLEOTIDE SEQUENCE [LARGE SCALE GENOMIC DNA]</scope>
    <source>
        <strain evidence="2 3">X7B</strain>
    </source>
</reference>
<dbReference type="OrthoDB" id="4641652at2"/>
<evidence type="ECO:0000313" key="2">
    <source>
        <dbReference type="EMBL" id="AKS32292.1"/>
    </source>
</evidence>
<dbReference type="PATRIC" id="fig|134601.6.peg.2260"/>